<dbReference type="AlphaFoldDB" id="A0A4Z2D061"/>
<reference evidence="1 2" key="1">
    <citation type="submission" date="2019-03" db="EMBL/GenBank/DDBJ databases">
        <title>An improved genome assembly of the fluke Schistosoma japonicum.</title>
        <authorList>
            <person name="Hu W."/>
            <person name="Luo F."/>
            <person name="Yin M."/>
            <person name="Mo X."/>
            <person name="Sun C."/>
            <person name="Wu Q."/>
            <person name="Zhu B."/>
            <person name="Xiang M."/>
            <person name="Wang J."/>
            <person name="Wang Y."/>
            <person name="Zhang T."/>
            <person name="Xu B."/>
            <person name="Zheng H."/>
            <person name="Feng Z."/>
        </authorList>
    </citation>
    <scope>NUCLEOTIDE SEQUENCE [LARGE SCALE GENOMIC DNA]</scope>
    <source>
        <strain evidence="1">HuSjv2</strain>
        <tissue evidence="1">Worms</tissue>
    </source>
</reference>
<sequence>MVNYQYSNKNLHQTSTFTSFNHHNHSYQDDLHDTDNLKSTFNVNNIEWNQLKSIEANVNNDNDTNQCKVTQTDDTTTIESWTQSITDQSFLRQQLLLNKMKNWKLTFEDVKNNQIDDQVATVHVFNRYLTENEYVEAEQLNILTDSYSSPEIIESLTEQLITPTVSDGRIQDDYNQAEWKSSSCRILNLKGVNIPINGNVDPCHLNLLFG</sequence>
<proteinExistence type="predicted"/>
<evidence type="ECO:0000313" key="2">
    <source>
        <dbReference type="Proteomes" id="UP000311919"/>
    </source>
</evidence>
<dbReference type="EMBL" id="SKCS01000392">
    <property type="protein sequence ID" value="TNN09758.1"/>
    <property type="molecule type" value="Genomic_DNA"/>
</dbReference>
<accession>A0A4Z2D061</accession>
<name>A0A4Z2D061_SCHJA</name>
<evidence type="ECO:0000313" key="1">
    <source>
        <dbReference type="EMBL" id="TNN09758.1"/>
    </source>
</evidence>
<dbReference type="Proteomes" id="UP000311919">
    <property type="component" value="Unassembled WGS sequence"/>
</dbReference>
<gene>
    <name evidence="1" type="ORF">EWB00_006140</name>
</gene>
<organism evidence="1 2">
    <name type="scientific">Schistosoma japonicum</name>
    <name type="common">Blood fluke</name>
    <dbReference type="NCBI Taxonomy" id="6182"/>
    <lineage>
        <taxon>Eukaryota</taxon>
        <taxon>Metazoa</taxon>
        <taxon>Spiralia</taxon>
        <taxon>Lophotrochozoa</taxon>
        <taxon>Platyhelminthes</taxon>
        <taxon>Trematoda</taxon>
        <taxon>Digenea</taxon>
        <taxon>Strigeidida</taxon>
        <taxon>Schistosomatoidea</taxon>
        <taxon>Schistosomatidae</taxon>
        <taxon>Schistosoma</taxon>
    </lineage>
</organism>
<comment type="caution">
    <text evidence="1">The sequence shown here is derived from an EMBL/GenBank/DDBJ whole genome shotgun (WGS) entry which is preliminary data.</text>
</comment>
<keyword evidence="2" id="KW-1185">Reference proteome</keyword>
<protein>
    <submittedName>
        <fullName evidence="1">Spectrin-like nuclear envelope</fullName>
    </submittedName>
</protein>